<feature type="region of interest" description="Disordered" evidence="8">
    <location>
        <begin position="13"/>
        <end position="36"/>
    </location>
</feature>
<evidence type="ECO:0000256" key="6">
    <source>
        <dbReference type="ARBA" id="ARBA00023136"/>
    </source>
</evidence>
<dbReference type="InterPro" id="IPR005691">
    <property type="entry name" value="Tic20"/>
</dbReference>
<keyword evidence="4" id="KW-1001">Plastid inner membrane</keyword>
<sequence>MASLCLSIHQTLKPSAAPRARPLSSPSLHPPSPPPLNQTPLHLNHRVISIASYALPFFNSLQYGRFLFAQYPRLGLLVEPIFPLLNLYRSVPGASFVAFFGLYLGVVRNTSFSRYVRFNAMQAVTLDVLLAVPVLLTRILDPGHGGGGFGMKAMMWGHTGVFVFSFMCFVYGVVSCLVGKTPYIPLVADAAGRQL</sequence>
<dbReference type="PANTHER" id="PTHR33510">
    <property type="entry name" value="PROTEIN TIC 20-II, CHLOROPLASTIC"/>
    <property type="match status" value="1"/>
</dbReference>
<keyword evidence="10" id="KW-1185">Reference proteome</keyword>
<comment type="subcellular location">
    <subcellularLocation>
        <location evidence="1">Plastid</location>
        <location evidence="1">Chloroplast inner membrane</location>
        <topology evidence="1">Multi-pass membrane protein</topology>
    </subcellularLocation>
    <subcellularLocation>
        <location evidence="7">Plastid</location>
        <location evidence="7">Chloroplast membrane</location>
        <topology evidence="7">Multi-pass membrane protein</topology>
    </subcellularLocation>
</comment>
<evidence type="ECO:0000313" key="9">
    <source>
        <dbReference type="EMBL" id="KAG2278493.1"/>
    </source>
</evidence>
<comment type="similarity">
    <text evidence="2 7">Belongs to the Tic20 family.</text>
</comment>
<dbReference type="AlphaFoldDB" id="A0A8X7R2H7"/>
<dbReference type="PANTHER" id="PTHR33510:SF5">
    <property type="entry name" value="PROTEIN TIC 20-II, CHLOROPLASTIC"/>
    <property type="match status" value="1"/>
</dbReference>
<gene>
    <name evidence="9" type="ORF">Bca52824_061048</name>
</gene>
<reference evidence="9 10" key="1">
    <citation type="submission" date="2020-02" db="EMBL/GenBank/DDBJ databases">
        <authorList>
            <person name="Ma Q."/>
            <person name="Huang Y."/>
            <person name="Song X."/>
            <person name="Pei D."/>
        </authorList>
    </citation>
    <scope>NUCLEOTIDE SEQUENCE [LARGE SCALE GENOMIC DNA]</scope>
    <source>
        <strain evidence="9">Sxm20200214</strain>
        <tissue evidence="9">Leaf</tissue>
    </source>
</reference>
<comment type="caution">
    <text evidence="7">Lacks conserved residue(s) required for the propagation of feature annotation.</text>
</comment>
<dbReference type="GO" id="GO:0009706">
    <property type="term" value="C:chloroplast inner membrane"/>
    <property type="evidence" value="ECO:0007669"/>
    <property type="project" value="UniProtKB-SubCell"/>
</dbReference>
<protein>
    <recommendedName>
        <fullName evidence="7">Protein TIC 20</fullName>
    </recommendedName>
</protein>
<evidence type="ECO:0000256" key="4">
    <source>
        <dbReference type="ARBA" id="ARBA00022780"/>
    </source>
</evidence>
<organism evidence="9 10">
    <name type="scientific">Brassica carinata</name>
    <name type="common">Ethiopian mustard</name>
    <name type="synonym">Abyssinian cabbage</name>
    <dbReference type="NCBI Taxonomy" id="52824"/>
    <lineage>
        <taxon>Eukaryota</taxon>
        <taxon>Viridiplantae</taxon>
        <taxon>Streptophyta</taxon>
        <taxon>Embryophyta</taxon>
        <taxon>Tracheophyta</taxon>
        <taxon>Spermatophyta</taxon>
        <taxon>Magnoliopsida</taxon>
        <taxon>eudicotyledons</taxon>
        <taxon>Gunneridae</taxon>
        <taxon>Pentapetalae</taxon>
        <taxon>rosids</taxon>
        <taxon>malvids</taxon>
        <taxon>Brassicales</taxon>
        <taxon>Brassicaceae</taxon>
        <taxon>Brassiceae</taxon>
        <taxon>Brassica</taxon>
    </lineage>
</organism>
<evidence type="ECO:0000256" key="1">
    <source>
        <dbReference type="ARBA" id="ARBA00004478"/>
    </source>
</evidence>
<keyword evidence="5 7" id="KW-1133">Transmembrane helix</keyword>
<feature type="transmembrane region" description="Helical" evidence="7">
    <location>
        <begin position="118"/>
        <end position="136"/>
    </location>
</feature>
<accession>A0A8X7R2H7</accession>
<proteinExistence type="inferred from homology"/>
<keyword evidence="3 7" id="KW-0812">Transmembrane</keyword>
<evidence type="ECO:0000313" key="10">
    <source>
        <dbReference type="Proteomes" id="UP000886595"/>
    </source>
</evidence>
<evidence type="ECO:0000256" key="3">
    <source>
        <dbReference type="ARBA" id="ARBA00022692"/>
    </source>
</evidence>
<dbReference type="Proteomes" id="UP000886595">
    <property type="component" value="Unassembled WGS sequence"/>
</dbReference>
<keyword evidence="7" id="KW-0934">Plastid</keyword>
<evidence type="ECO:0000256" key="2">
    <source>
        <dbReference type="ARBA" id="ARBA00009596"/>
    </source>
</evidence>
<comment type="caution">
    <text evidence="9">The sequence shown here is derived from an EMBL/GenBank/DDBJ whole genome shotgun (WGS) entry which is preliminary data.</text>
</comment>
<keyword evidence="6 7" id="KW-0472">Membrane</keyword>
<evidence type="ECO:0000256" key="8">
    <source>
        <dbReference type="SAM" id="MobiDB-lite"/>
    </source>
</evidence>
<name>A0A8X7R2H7_BRACI</name>
<dbReference type="OrthoDB" id="414558at2759"/>
<dbReference type="EMBL" id="JAAMPC010000012">
    <property type="protein sequence ID" value="KAG2278493.1"/>
    <property type="molecule type" value="Genomic_DNA"/>
</dbReference>
<evidence type="ECO:0000256" key="5">
    <source>
        <dbReference type="ARBA" id="ARBA00022989"/>
    </source>
</evidence>
<comment type="function">
    <text evidence="7">Involved in protein precursor import into chloroplasts.</text>
</comment>
<feature type="transmembrane region" description="Helical" evidence="7">
    <location>
        <begin position="156"/>
        <end position="178"/>
    </location>
</feature>
<feature type="compositionally biased region" description="Low complexity" evidence="8">
    <location>
        <begin position="14"/>
        <end position="27"/>
    </location>
</feature>
<dbReference type="Pfam" id="PF16166">
    <property type="entry name" value="TIC20"/>
    <property type="match status" value="1"/>
</dbReference>
<feature type="transmembrane region" description="Helical" evidence="7">
    <location>
        <begin position="87"/>
        <end position="106"/>
    </location>
</feature>
<keyword evidence="7" id="KW-0150">Chloroplast</keyword>
<evidence type="ECO:0000256" key="7">
    <source>
        <dbReference type="RuleBase" id="RU367003"/>
    </source>
</evidence>